<feature type="signal peptide" evidence="4">
    <location>
        <begin position="1"/>
        <end position="16"/>
    </location>
</feature>
<dbReference type="Proteomes" id="UP000477311">
    <property type="component" value="Unassembled WGS sequence"/>
</dbReference>
<evidence type="ECO:0000313" key="6">
    <source>
        <dbReference type="EMBL" id="NGO38316.1"/>
    </source>
</evidence>
<keyword evidence="4" id="KW-0732">Signal</keyword>
<comment type="caution">
    <text evidence="6">The sequence shown here is derived from an EMBL/GenBank/DDBJ whole genome shotgun (WGS) entry which is preliminary data.</text>
</comment>
<feature type="domain" description="Sulfatase N-terminal" evidence="5">
    <location>
        <begin position="39"/>
        <end position="372"/>
    </location>
</feature>
<evidence type="ECO:0000256" key="2">
    <source>
        <dbReference type="ARBA" id="ARBA00022801"/>
    </source>
</evidence>
<dbReference type="CDD" id="cd16145">
    <property type="entry name" value="ARS_like"/>
    <property type="match status" value="1"/>
</dbReference>
<dbReference type="InterPro" id="IPR017850">
    <property type="entry name" value="Alkaline_phosphatase_core_sf"/>
</dbReference>
<evidence type="ECO:0000256" key="4">
    <source>
        <dbReference type="SAM" id="SignalP"/>
    </source>
</evidence>
<keyword evidence="2" id="KW-0378">Hydrolase</keyword>
<dbReference type="PANTHER" id="PTHR42693">
    <property type="entry name" value="ARYLSULFATASE FAMILY MEMBER"/>
    <property type="match status" value="1"/>
</dbReference>
<dbReference type="PANTHER" id="PTHR42693:SF53">
    <property type="entry name" value="ENDO-4-O-SULFATASE"/>
    <property type="match status" value="1"/>
</dbReference>
<dbReference type="SUPFAM" id="SSF53649">
    <property type="entry name" value="Alkaline phosphatase-like"/>
    <property type="match status" value="1"/>
</dbReference>
<evidence type="ECO:0000256" key="3">
    <source>
        <dbReference type="SAM" id="MobiDB-lite"/>
    </source>
</evidence>
<feature type="chain" id="PRO_5026851366" evidence="4">
    <location>
        <begin position="17"/>
        <end position="496"/>
    </location>
</feature>
<dbReference type="Gene3D" id="3.30.1120.10">
    <property type="match status" value="1"/>
</dbReference>
<proteinExistence type="inferred from homology"/>
<protein>
    <submittedName>
        <fullName evidence="6">Arylsulfatase</fullName>
    </submittedName>
</protein>
<dbReference type="InterPro" id="IPR000917">
    <property type="entry name" value="Sulfatase_N"/>
</dbReference>
<name>A0A6M1RFC9_9BACT</name>
<organism evidence="6 7">
    <name type="scientific">Limisphaera ngatamarikiensis</name>
    <dbReference type="NCBI Taxonomy" id="1324935"/>
    <lineage>
        <taxon>Bacteria</taxon>
        <taxon>Pseudomonadati</taxon>
        <taxon>Verrucomicrobiota</taxon>
        <taxon>Verrucomicrobiia</taxon>
        <taxon>Limisphaerales</taxon>
        <taxon>Limisphaeraceae</taxon>
        <taxon>Limisphaera</taxon>
    </lineage>
</organism>
<evidence type="ECO:0000256" key="1">
    <source>
        <dbReference type="ARBA" id="ARBA00008779"/>
    </source>
</evidence>
<dbReference type="EMBL" id="JAAKYA010000014">
    <property type="protein sequence ID" value="NGO38316.1"/>
    <property type="molecule type" value="Genomic_DNA"/>
</dbReference>
<dbReference type="Gene3D" id="3.40.720.10">
    <property type="entry name" value="Alkaline Phosphatase, subunit A"/>
    <property type="match status" value="1"/>
</dbReference>
<gene>
    <name evidence="6" type="ORF">G4L39_02750</name>
</gene>
<feature type="region of interest" description="Disordered" evidence="3">
    <location>
        <begin position="243"/>
        <end position="264"/>
    </location>
</feature>
<reference evidence="6 7" key="1">
    <citation type="submission" date="2020-02" db="EMBL/GenBank/DDBJ databases">
        <title>Draft genome sequence of Limisphaera ngatamarikiensis NGM72.4T, a thermophilic Verrucomicrobia grouped in subdivision 3.</title>
        <authorList>
            <person name="Carere C.R."/>
            <person name="Steen J."/>
            <person name="Hugenholtz P."/>
            <person name="Stott M.B."/>
        </authorList>
    </citation>
    <scope>NUCLEOTIDE SEQUENCE [LARGE SCALE GENOMIC DNA]</scope>
    <source>
        <strain evidence="6 7">NGM72.4</strain>
    </source>
</reference>
<evidence type="ECO:0000313" key="7">
    <source>
        <dbReference type="Proteomes" id="UP000477311"/>
    </source>
</evidence>
<accession>A0A6M1RFC9</accession>
<dbReference type="GO" id="GO:0004065">
    <property type="term" value="F:arylsulfatase activity"/>
    <property type="evidence" value="ECO:0007669"/>
    <property type="project" value="TreeGrafter"/>
</dbReference>
<evidence type="ECO:0000259" key="5">
    <source>
        <dbReference type="Pfam" id="PF00884"/>
    </source>
</evidence>
<dbReference type="InterPro" id="IPR050738">
    <property type="entry name" value="Sulfatase"/>
</dbReference>
<dbReference type="RefSeq" id="WP_165105723.1">
    <property type="nucleotide sequence ID" value="NZ_JAAKYA010000014.1"/>
</dbReference>
<feature type="region of interest" description="Disordered" evidence="3">
    <location>
        <begin position="465"/>
        <end position="496"/>
    </location>
</feature>
<dbReference type="Pfam" id="PF00884">
    <property type="entry name" value="Sulfatase"/>
    <property type="match status" value="1"/>
</dbReference>
<keyword evidence="7" id="KW-1185">Reference proteome</keyword>
<sequence>MLWCWVWLLWGLVAQAAESAPATGSDTNAAAPPPAPRKPNILLIVADDLGYGDLGCYGSTKIQTPNLDRLAAEGIRFTQFYAGSTVCAPARAAIMLGQHTGHLRIRGNRRGVTLSPGDVTLAEVLRSAGYHTGLIGKWGLAEENTPGVPWKKGFDEFVGYLDNRHAHDYYTTYLWRYDPRAGYEGRVTLMENFAGARRLYIPDLCTKAATNFIRINKPEWYKGYRPFFLMLCYTIPHANNEEGARTGNGMQVPSDAPYSDRPWPQPEKNKAAMITRMDADIGRILDLLKATGQEENTIVIFTSDNGPHREGGVDPAFLGSSGPFRGIKRDLYEGGIRVPMIVRWPLRIRPGQVSDFVWAHWDLLPTLAEAAGTNAPPGLDGISVFPLWVGAEQTNRHEYLYWEFHERGFQQALRWGDWKAVRPGYGQALELYDLSADPGEKRNVANEHPEVVAQIEKFLAEARVDSPEWPVSTSAPPARIQSGERPEQPSRSGPGS</sequence>
<comment type="similarity">
    <text evidence="1">Belongs to the sulfatase family.</text>
</comment>
<dbReference type="AlphaFoldDB" id="A0A6M1RFC9"/>